<comment type="caution">
    <text evidence="1">The sequence shown here is derived from an EMBL/GenBank/DDBJ whole genome shotgun (WGS) entry which is preliminary data.</text>
</comment>
<accession>A0ABS3KWL3</accession>
<gene>
    <name evidence="1" type="ORF">IAI61_22870</name>
</gene>
<name>A0ABS3KWL3_9PROT</name>
<evidence type="ECO:0000313" key="1">
    <source>
        <dbReference type="EMBL" id="MBO1081867.1"/>
    </source>
</evidence>
<dbReference type="RefSeq" id="WP_207420052.1">
    <property type="nucleotide sequence ID" value="NZ_CP061180.1"/>
</dbReference>
<proteinExistence type="predicted"/>
<reference evidence="1 2" key="1">
    <citation type="submission" date="2020-09" db="EMBL/GenBank/DDBJ databases">
        <title>Roseomonas.</title>
        <authorList>
            <person name="Zhu W."/>
        </authorList>
    </citation>
    <scope>NUCLEOTIDE SEQUENCE [LARGE SCALE GENOMIC DNA]</scope>
    <source>
        <strain evidence="1 2">573</strain>
    </source>
</reference>
<organism evidence="1 2">
    <name type="scientific">Roseomonas haemaphysalidis</name>
    <dbReference type="NCBI Taxonomy" id="2768162"/>
    <lineage>
        <taxon>Bacteria</taxon>
        <taxon>Pseudomonadati</taxon>
        <taxon>Pseudomonadota</taxon>
        <taxon>Alphaproteobacteria</taxon>
        <taxon>Acetobacterales</taxon>
        <taxon>Roseomonadaceae</taxon>
        <taxon>Roseomonas</taxon>
    </lineage>
</organism>
<keyword evidence="2" id="KW-1185">Reference proteome</keyword>
<dbReference type="InterPro" id="IPR029044">
    <property type="entry name" value="Nucleotide-diphossugar_trans"/>
</dbReference>
<dbReference type="Proteomes" id="UP001518989">
    <property type="component" value="Unassembled WGS sequence"/>
</dbReference>
<evidence type="ECO:0000313" key="2">
    <source>
        <dbReference type="Proteomes" id="UP001518989"/>
    </source>
</evidence>
<dbReference type="EMBL" id="JACTNG010000025">
    <property type="protein sequence ID" value="MBO1081867.1"/>
    <property type="molecule type" value="Genomic_DNA"/>
</dbReference>
<protein>
    <recommendedName>
        <fullName evidence="3">Nucleotide-diphospho-sugar transferase domain-containing protein</fullName>
    </recommendedName>
</protein>
<sequence length="296" mass="34827">MANLSIRHGEIRRKTIIRSGPLSSFHLRHLNTSATTFSKGVLGHYAKQKFYALTYGCSDRGLNLMLNKPWHDFVMFQSCDPQEYFEMLSSTSKINNLYCKNMNILYNSFCGYLRGFHSWHAAFNRIVYANYLLDAQFRGWLIYLDADAYVYDLSFDITKYLVGNNKNSFIFTRGSDSGHNWDVNDGVFFCNYSHEDTRILIKKWMNSFERTSIADLRKARNWYDVPSDQQMLQEILKENDDLTHNILYESHDFMNSRRARFLKQILRSTATDMAGRIEIIDRDIAYSLNKYSEIQK</sequence>
<dbReference type="Gene3D" id="3.90.550.10">
    <property type="entry name" value="Spore Coat Polysaccharide Biosynthesis Protein SpsA, Chain A"/>
    <property type="match status" value="1"/>
</dbReference>
<evidence type="ECO:0008006" key="3">
    <source>
        <dbReference type="Google" id="ProtNLM"/>
    </source>
</evidence>